<protein>
    <recommendedName>
        <fullName evidence="3">Lipoprotein</fullName>
    </recommendedName>
</protein>
<evidence type="ECO:0008006" key="3">
    <source>
        <dbReference type="Google" id="ProtNLM"/>
    </source>
</evidence>
<dbReference type="EMBL" id="JBHLTG010000001">
    <property type="protein sequence ID" value="MFC0676944.1"/>
    <property type="molecule type" value="Genomic_DNA"/>
</dbReference>
<reference evidence="1 2" key="1">
    <citation type="submission" date="2024-09" db="EMBL/GenBank/DDBJ databases">
        <authorList>
            <person name="Sun Q."/>
            <person name="Mori K."/>
        </authorList>
    </citation>
    <scope>NUCLEOTIDE SEQUENCE [LARGE SCALE GENOMIC DNA]</scope>
    <source>
        <strain evidence="1 2">KCTC 23076</strain>
    </source>
</reference>
<evidence type="ECO:0000313" key="1">
    <source>
        <dbReference type="EMBL" id="MFC0676944.1"/>
    </source>
</evidence>
<proteinExistence type="predicted"/>
<gene>
    <name evidence="1" type="ORF">ACFFGH_03630</name>
</gene>
<evidence type="ECO:0000313" key="2">
    <source>
        <dbReference type="Proteomes" id="UP001589896"/>
    </source>
</evidence>
<organism evidence="1 2">
    <name type="scientific">Lysobacter korlensis</name>
    <dbReference type="NCBI Taxonomy" id="553636"/>
    <lineage>
        <taxon>Bacteria</taxon>
        <taxon>Pseudomonadati</taxon>
        <taxon>Pseudomonadota</taxon>
        <taxon>Gammaproteobacteria</taxon>
        <taxon>Lysobacterales</taxon>
        <taxon>Lysobacteraceae</taxon>
        <taxon>Lysobacter</taxon>
    </lineage>
</organism>
<name>A0ABV6RK39_9GAMM</name>
<comment type="caution">
    <text evidence="1">The sequence shown here is derived from an EMBL/GenBank/DDBJ whole genome shotgun (WGS) entry which is preliminary data.</text>
</comment>
<keyword evidence="2" id="KW-1185">Reference proteome</keyword>
<dbReference type="Proteomes" id="UP001589896">
    <property type="component" value="Unassembled WGS sequence"/>
</dbReference>
<dbReference type="RefSeq" id="WP_386664898.1">
    <property type="nucleotide sequence ID" value="NZ_JBHLTG010000001.1"/>
</dbReference>
<sequence>MTAWLLVAAGLAGCQSEAADGPALSAAECSQLNDRMNQLVTAGVGVDMAEVEDASHRKVVLDACAAGETYTRKDFECVNDAANMEQMNECNLLRHL</sequence>
<accession>A0ABV6RK39</accession>